<protein>
    <submittedName>
        <fullName evidence="3">Tripartite tricarboxylate transporter substrate binding protein</fullName>
    </submittedName>
</protein>
<organism evidence="3 4">
    <name type="scientific">Dankookia rubra</name>
    <dbReference type="NCBI Taxonomy" id="1442381"/>
    <lineage>
        <taxon>Bacteria</taxon>
        <taxon>Pseudomonadati</taxon>
        <taxon>Pseudomonadota</taxon>
        <taxon>Alphaproteobacteria</taxon>
        <taxon>Acetobacterales</taxon>
        <taxon>Roseomonadaceae</taxon>
        <taxon>Dankookia</taxon>
    </lineage>
</organism>
<dbReference type="InterPro" id="IPR005064">
    <property type="entry name" value="BUG"/>
</dbReference>
<dbReference type="Gene3D" id="3.40.190.150">
    <property type="entry name" value="Bordetella uptake gene, domain 1"/>
    <property type="match status" value="1"/>
</dbReference>
<evidence type="ECO:0000313" key="3">
    <source>
        <dbReference type="EMBL" id="TDH62970.1"/>
    </source>
</evidence>
<comment type="similarity">
    <text evidence="1">Belongs to the UPF0065 (bug) family.</text>
</comment>
<dbReference type="EMBL" id="SMSJ01000007">
    <property type="protein sequence ID" value="TDH62970.1"/>
    <property type="molecule type" value="Genomic_DNA"/>
</dbReference>
<gene>
    <name evidence="3" type="ORF">E2C06_08190</name>
</gene>
<comment type="caution">
    <text evidence="3">The sequence shown here is derived from an EMBL/GenBank/DDBJ whole genome shotgun (WGS) entry which is preliminary data.</text>
</comment>
<dbReference type="Pfam" id="PF03401">
    <property type="entry name" value="TctC"/>
    <property type="match status" value="1"/>
</dbReference>
<dbReference type="AlphaFoldDB" id="A0A4R5QHY7"/>
<feature type="signal peptide" evidence="2">
    <location>
        <begin position="1"/>
        <end position="20"/>
    </location>
</feature>
<dbReference type="Gene3D" id="3.40.190.10">
    <property type="entry name" value="Periplasmic binding protein-like II"/>
    <property type="match status" value="1"/>
</dbReference>
<dbReference type="CDD" id="cd07012">
    <property type="entry name" value="PBP2_Bug_TTT"/>
    <property type="match status" value="1"/>
</dbReference>
<sequence length="315" mass="32141">MLRRTLLAAPLLATSAAAQPAWPARPIRIVNPCPAGSPDAMVRFLAERLTAALGQPVLVEGRSGAGGTIGAGLVAHAPPDGYLLGIGNLGPHAMAPATYPGLRHDPLRDVTHLALLGELPLSLAVSAAGPHADLAGFIAAGRAAPGQLRAGTVGKGTLGDLVPDLLRRETGAEFAAIPFRGGAPAIIGTLGGRIEATLASLGETGGQERLRLLAPASAARVPRFPDAPTFREAGLDLVAEVWFGLCGPAGLPAPVVARLEREVAANIRSEPYGRFLAGLGAGPHRPLDAAAWTRFVAAEGVRRGDAARAADLRAE</sequence>
<dbReference type="PANTHER" id="PTHR42928">
    <property type="entry name" value="TRICARBOXYLATE-BINDING PROTEIN"/>
    <property type="match status" value="1"/>
</dbReference>
<dbReference type="InterPro" id="IPR042100">
    <property type="entry name" value="Bug_dom1"/>
</dbReference>
<evidence type="ECO:0000256" key="2">
    <source>
        <dbReference type="SAM" id="SignalP"/>
    </source>
</evidence>
<feature type="chain" id="PRO_5020400420" evidence="2">
    <location>
        <begin position="21"/>
        <end position="315"/>
    </location>
</feature>
<accession>A0A4R5QHY7</accession>
<dbReference type="RefSeq" id="WP_133288116.1">
    <property type="nucleotide sequence ID" value="NZ_SMSJ01000007.1"/>
</dbReference>
<keyword evidence="2" id="KW-0732">Signal</keyword>
<evidence type="ECO:0000256" key="1">
    <source>
        <dbReference type="ARBA" id="ARBA00006987"/>
    </source>
</evidence>
<evidence type="ECO:0000313" key="4">
    <source>
        <dbReference type="Proteomes" id="UP000295096"/>
    </source>
</evidence>
<dbReference type="OrthoDB" id="7250553at2"/>
<keyword evidence="4" id="KW-1185">Reference proteome</keyword>
<dbReference type="Proteomes" id="UP000295096">
    <property type="component" value="Unassembled WGS sequence"/>
</dbReference>
<reference evidence="3 4" key="1">
    <citation type="journal article" date="2016" name="J. Microbiol.">
        <title>Dankookia rubra gen. nov., sp. nov., an alphaproteobacterium isolated from sediment of a shallow stream.</title>
        <authorList>
            <person name="Kim W.H."/>
            <person name="Kim D.H."/>
            <person name="Kang K."/>
            <person name="Ahn T.Y."/>
        </authorList>
    </citation>
    <scope>NUCLEOTIDE SEQUENCE [LARGE SCALE GENOMIC DNA]</scope>
    <source>
        <strain evidence="3 4">JCM30602</strain>
    </source>
</reference>
<dbReference type="PANTHER" id="PTHR42928:SF5">
    <property type="entry name" value="BLR1237 PROTEIN"/>
    <property type="match status" value="1"/>
</dbReference>
<name>A0A4R5QHY7_9PROT</name>
<dbReference type="PIRSF" id="PIRSF017082">
    <property type="entry name" value="YflP"/>
    <property type="match status" value="1"/>
</dbReference>
<proteinExistence type="inferred from homology"/>